<reference evidence="1" key="1">
    <citation type="submission" date="2021-05" db="EMBL/GenBank/DDBJ databases">
        <authorList>
            <person name="Pan Q."/>
            <person name="Jouanno E."/>
            <person name="Zahm M."/>
            <person name="Klopp C."/>
            <person name="Cabau C."/>
            <person name="Louis A."/>
            <person name="Berthelot C."/>
            <person name="Parey E."/>
            <person name="Roest Crollius H."/>
            <person name="Montfort J."/>
            <person name="Robinson-Rechavi M."/>
            <person name="Bouchez O."/>
            <person name="Lampietro C."/>
            <person name="Lopez Roques C."/>
            <person name="Donnadieu C."/>
            <person name="Postlethwait J."/>
            <person name="Bobe J."/>
            <person name="Dillon D."/>
            <person name="Chandos A."/>
            <person name="von Hippel F."/>
            <person name="Guiguen Y."/>
        </authorList>
    </citation>
    <scope>NUCLEOTIDE SEQUENCE</scope>
    <source>
        <strain evidence="1">YG-Jan2019</strain>
    </source>
</reference>
<proteinExistence type="predicted"/>
<comment type="caution">
    <text evidence="1">The sequence shown here is derived from an EMBL/GenBank/DDBJ whole genome shotgun (WGS) entry which is preliminary data.</text>
</comment>
<dbReference type="EMBL" id="CM055734">
    <property type="protein sequence ID" value="KAJ8009531.1"/>
    <property type="molecule type" value="Genomic_DNA"/>
</dbReference>
<name>A0ACC2H1D3_DALPE</name>
<protein>
    <submittedName>
        <fullName evidence="1">Uncharacterized protein</fullName>
    </submittedName>
</protein>
<accession>A0ACC2H1D3</accession>
<evidence type="ECO:0000313" key="2">
    <source>
        <dbReference type="Proteomes" id="UP001157502"/>
    </source>
</evidence>
<keyword evidence="2" id="KW-1185">Reference proteome</keyword>
<evidence type="ECO:0000313" key="1">
    <source>
        <dbReference type="EMBL" id="KAJ8009531.1"/>
    </source>
</evidence>
<dbReference type="Proteomes" id="UP001157502">
    <property type="component" value="Chromosome 7"/>
</dbReference>
<organism evidence="1 2">
    <name type="scientific">Dallia pectoralis</name>
    <name type="common">Alaska blackfish</name>
    <dbReference type="NCBI Taxonomy" id="75939"/>
    <lineage>
        <taxon>Eukaryota</taxon>
        <taxon>Metazoa</taxon>
        <taxon>Chordata</taxon>
        <taxon>Craniata</taxon>
        <taxon>Vertebrata</taxon>
        <taxon>Euteleostomi</taxon>
        <taxon>Actinopterygii</taxon>
        <taxon>Neopterygii</taxon>
        <taxon>Teleostei</taxon>
        <taxon>Protacanthopterygii</taxon>
        <taxon>Esociformes</taxon>
        <taxon>Umbridae</taxon>
        <taxon>Dallia</taxon>
    </lineage>
</organism>
<sequence length="532" mass="59026">MAKGERVPDTLAGKLLKPTEPAFTKSPHQTELDQKLSVCSKLCFAIGGAPNQVTGSATAFFLQIYLLDVAQINPFQASMVLFIGKAWGAVTDPVVGFFITKSRWTRIGRLMPWMMGCTPFVVVSYFCLWFVPPFTSGRFIWYLGFYCLYQTLITCFHVPYSALTMFLSTDQKERDSATAYRMTLEVLGTLVGAAIQGQIVAGAHTLKHCPQHNNNTTVSTGYLGNGSRAENVERIVHSQDFLSDAKELYMIAAGVIGGVFLICTVVMFLGVKEREDPYMSKTEKQIPFHKGFFLVMRHGPYLSLTCAFLFISVAIQLVQSNFVLFCTYAADLRDHFQYIVLTILVSAVVSIPLWQWFLQRFGKKTAAFCGITWMMPFTLMLVFIPNLVVAYVVAISSGLSVAASLLLPWSMLPDVVDDFRLANPHCKGYEAIFYSFYVFFTKFAAGISLGVSTLCLQFAGYDTGACKQPAQVAYTLKLLIGAAPVAFIVIGLLILLLYPISEDVRLGNKHRLEELRTQGSVTSKMVEDPSNP</sequence>
<gene>
    <name evidence="1" type="ORF">DPEC_G00089840</name>
</gene>